<keyword evidence="1" id="KW-0812">Transmembrane</keyword>
<evidence type="ECO:0000256" key="1">
    <source>
        <dbReference type="SAM" id="Phobius"/>
    </source>
</evidence>
<feature type="transmembrane region" description="Helical" evidence="1">
    <location>
        <begin position="130"/>
        <end position="154"/>
    </location>
</feature>
<comment type="caution">
    <text evidence="2">The sequence shown here is derived from an EMBL/GenBank/DDBJ whole genome shotgun (WGS) entry which is preliminary data.</text>
</comment>
<keyword evidence="1" id="KW-1133">Transmembrane helix</keyword>
<dbReference type="RefSeq" id="WP_173076925.1">
    <property type="nucleotide sequence ID" value="NZ_BLPG01000001.1"/>
</dbReference>
<dbReference type="EMBL" id="BLPG01000001">
    <property type="protein sequence ID" value="GFJ89275.1"/>
    <property type="molecule type" value="Genomic_DNA"/>
</dbReference>
<name>A0A6V8L993_9ACTN</name>
<keyword evidence="3" id="KW-1185">Reference proteome</keyword>
<proteinExistence type="predicted"/>
<dbReference type="Proteomes" id="UP000482960">
    <property type="component" value="Unassembled WGS sequence"/>
</dbReference>
<dbReference type="AlphaFoldDB" id="A0A6V8L993"/>
<evidence type="ECO:0008006" key="4">
    <source>
        <dbReference type="Google" id="ProtNLM"/>
    </source>
</evidence>
<feature type="transmembrane region" description="Helical" evidence="1">
    <location>
        <begin position="181"/>
        <end position="206"/>
    </location>
</feature>
<accession>A0A6V8L993</accession>
<reference evidence="2 3" key="1">
    <citation type="submission" date="2020-03" db="EMBL/GenBank/DDBJ databases">
        <title>Whole genome shotgun sequence of Phytohabitans rumicis NBRC 108638.</title>
        <authorList>
            <person name="Komaki H."/>
            <person name="Tamura T."/>
        </authorList>
    </citation>
    <scope>NUCLEOTIDE SEQUENCE [LARGE SCALE GENOMIC DNA]</scope>
    <source>
        <strain evidence="2 3">NBRC 108638</strain>
    </source>
</reference>
<evidence type="ECO:0000313" key="3">
    <source>
        <dbReference type="Proteomes" id="UP000482960"/>
    </source>
</evidence>
<sequence>MAITTTSGGAADTWALPADVPVPLPVVAAGRLRESTKLTGLDAERPRFEVVDQVTTLPRLGGRGALADLEYAERAALGSTRLSGAQVWLSPDAPADVTARLAERGLVVSADQTTARARAMLDRRAPALAIWFHLLAAGFAVLLALGGLALMAAVDRRRRTEDMRALRHQGMPLRVVGRAGLWTYLPVVTAALVTGAVAAGVAWWLAGDYLPFFVDDAIVLELPSWPSPSAVLWPAVLAAVGFATAAVGVAAALRWSVGASRVRD</sequence>
<gene>
    <name evidence="2" type="ORF">Prum_029170</name>
</gene>
<protein>
    <recommendedName>
        <fullName evidence="4">Cell division protein FtsX</fullName>
    </recommendedName>
</protein>
<keyword evidence="1" id="KW-0472">Membrane</keyword>
<organism evidence="2 3">
    <name type="scientific">Phytohabitans rumicis</name>
    <dbReference type="NCBI Taxonomy" id="1076125"/>
    <lineage>
        <taxon>Bacteria</taxon>
        <taxon>Bacillati</taxon>
        <taxon>Actinomycetota</taxon>
        <taxon>Actinomycetes</taxon>
        <taxon>Micromonosporales</taxon>
        <taxon>Micromonosporaceae</taxon>
    </lineage>
</organism>
<evidence type="ECO:0000313" key="2">
    <source>
        <dbReference type="EMBL" id="GFJ89275.1"/>
    </source>
</evidence>
<reference evidence="2 3" key="2">
    <citation type="submission" date="2020-03" db="EMBL/GenBank/DDBJ databases">
        <authorList>
            <person name="Ichikawa N."/>
            <person name="Kimura A."/>
            <person name="Kitahashi Y."/>
            <person name="Uohara A."/>
        </authorList>
    </citation>
    <scope>NUCLEOTIDE SEQUENCE [LARGE SCALE GENOMIC DNA]</scope>
    <source>
        <strain evidence="2 3">NBRC 108638</strain>
    </source>
</reference>
<feature type="transmembrane region" description="Helical" evidence="1">
    <location>
        <begin position="231"/>
        <end position="253"/>
    </location>
</feature>